<comment type="similarity">
    <text evidence="1">Belongs to the protein kinase superfamily. CAMK Ser/Thr protein kinase family. SNF1 subfamily.</text>
</comment>
<keyword evidence="5 10" id="KW-0547">Nucleotide-binding</keyword>
<evidence type="ECO:0000256" key="1">
    <source>
        <dbReference type="ARBA" id="ARBA00006234"/>
    </source>
</evidence>
<dbReference type="EC" id="2.7.11.1" evidence="2"/>
<dbReference type="PANTHER" id="PTHR24346:SF30">
    <property type="entry name" value="MATERNAL EMBRYONIC LEUCINE ZIPPER KINASE"/>
    <property type="match status" value="1"/>
</dbReference>
<dbReference type="SUPFAM" id="SSF56112">
    <property type="entry name" value="Protein kinase-like (PK-like)"/>
    <property type="match status" value="1"/>
</dbReference>
<name>A0A7R9DZW9_9NEOP</name>
<dbReference type="InterPro" id="IPR055429">
    <property type="entry name" value="TRAPPC13_M"/>
</dbReference>
<comment type="catalytic activity">
    <reaction evidence="8">
        <text>L-threonyl-[protein] + ATP = O-phospho-L-threonyl-[protein] + ADP + H(+)</text>
        <dbReference type="Rhea" id="RHEA:46608"/>
        <dbReference type="Rhea" id="RHEA-COMP:11060"/>
        <dbReference type="Rhea" id="RHEA-COMP:11605"/>
        <dbReference type="ChEBI" id="CHEBI:15378"/>
        <dbReference type="ChEBI" id="CHEBI:30013"/>
        <dbReference type="ChEBI" id="CHEBI:30616"/>
        <dbReference type="ChEBI" id="CHEBI:61977"/>
        <dbReference type="ChEBI" id="CHEBI:456216"/>
        <dbReference type="EC" id="2.7.11.1"/>
    </reaction>
</comment>
<dbReference type="InterPro" id="IPR055428">
    <property type="entry name" value="TRAPPC13_C"/>
</dbReference>
<feature type="region of interest" description="Disordered" evidence="11">
    <location>
        <begin position="1132"/>
        <end position="1165"/>
    </location>
</feature>
<dbReference type="GO" id="GO:0005524">
    <property type="term" value="F:ATP binding"/>
    <property type="evidence" value="ECO:0007669"/>
    <property type="project" value="UniProtKB-UniRule"/>
</dbReference>
<dbReference type="InterPro" id="IPR008271">
    <property type="entry name" value="Ser/Thr_kinase_AS"/>
</dbReference>
<proteinExistence type="inferred from homology"/>
<evidence type="ECO:0000259" key="12">
    <source>
        <dbReference type="PROSITE" id="PS50011"/>
    </source>
</evidence>
<evidence type="ECO:0000256" key="11">
    <source>
        <dbReference type="SAM" id="MobiDB-lite"/>
    </source>
</evidence>
<evidence type="ECO:0000256" key="5">
    <source>
        <dbReference type="ARBA" id="ARBA00022741"/>
    </source>
</evidence>
<sequence>MTGEGREKNDLLALKVTTDSKDLPGNLLNIDLKQDITAVSGAETLTAGQFLLLPQSFGAWLIKEFTGALAVVFQADLQTSSQRIPLSNNGAAPELRQQETLDDVIHHEVKEVGTHILVCEVSYLTLTNTRQSFRKFFKFQVLKPLDVKTKFYNAESDEVYLEAQVQNITNGPISLEKVSLESSHLFTVTSLNNVAGGEENESVFGRVNVVQPQSSRQFLYCLAPQPSLTSDLKLLSGATNIGKLDIVWRSNLGERGRLQTSQLQRMAPDYGDIRLSVQQLPNIVFLDEAFSLTCKIINTWSASFQQTYLENDQGKIYKFQILDFVMIRYELINAEWGHEPSFSSERSMELIVSLEPGTGPYVGLVWSGVSGRHLGKLEPRDSLELPLCLVPLAAGLQNQGSITSSVQGRERVFDLCEKKKRGREGRIPLYHVPPELSCYFPRLISVKCGLGDVSVPSISSDVLDSTPNLGSVGCRSSYGVGFNFAKRDNSSFVCEPHGVTNWSIRVGTCSRAPLQGASKHLAVCGPLQLIHLAGSVLSFFGAVRGQVCSETLHASGHVRTVVLRVPMALTLVILHNLVSGRDAVLYHNSSLIKEALYKFEVVGGGGLYLQASLITTSNINEAWVDDREEEQLEETVSSLTMVRTNVLKGFYEIEKTIGCGGFAKVKVATHVLTGEKVAIKIMEKKSLGMLLVYASVIKRVGNMAKRRRKDDKEVELALLCLAEGVLAMLNVRRMKDLQIWEDLHRVTMEIQALKRLSHHHISKLYQVIETETHYFLVMEYCAGGELFDHIVSKDRLGEGESRSFFRQIVSAVAYLHRQGYAHRDLKPENILLDRDQVLKLIDFGLCAQPSGGMGEHLFTSCGSPTYAAPELILGQKYLGSEVDIWSMGVLLYALLCGCLPFDDKNITNLYKKILNGKYDEPTWLSIDTRKLIRSMLQVDPKKRISINKLLCHPWLMLGYGDPVIYDSLYEFQEREDECVLVMSKAYDITPDQMWRRLCRWRYDYDTATYQLLRTRKKQGAPLKLSSTITKSLFRSRIFSDNVNIHMMHGNKHKPLSHCNTHSDLNSKENTDQDTPDFKKYCSRNDTYAVPKMNKQASIERKCNSKSPVAGERDFSDTGSKFIRENENFQNFVTPFAPTPRRRSHKRYRSPVLEDTSPVPSKMTPSQAKARACGQTESAPERCSSAGSGCFSPIGTPNSSRKVLNILQGGLHKMRHVLTPRKKIQTTTPLQPTMLATKGLCNVSTTVSNDPKRVLQQLQQALVEKGILCSQEGFKLRGKVKESISSNSIKTDCNLSFELEVCTIPSMSGGESTVVIQRKRLKGNAWFYKKICEEVLALAATE</sequence>
<dbReference type="Pfam" id="PF23643">
    <property type="entry name" value="TRAPPC13_C"/>
    <property type="match status" value="1"/>
</dbReference>
<dbReference type="InterPro" id="IPR000719">
    <property type="entry name" value="Prot_kinase_dom"/>
</dbReference>
<dbReference type="Pfam" id="PF23647">
    <property type="entry name" value="TRAPPC13_M"/>
    <property type="match status" value="1"/>
</dbReference>
<gene>
    <name evidence="14" type="ORF">TMSB3V08_LOCUS1793</name>
</gene>
<comment type="catalytic activity">
    <reaction evidence="9">
        <text>L-seryl-[protein] + ATP = O-phospho-L-seryl-[protein] + ADP + H(+)</text>
        <dbReference type="Rhea" id="RHEA:17989"/>
        <dbReference type="Rhea" id="RHEA-COMP:9863"/>
        <dbReference type="Rhea" id="RHEA-COMP:11604"/>
        <dbReference type="ChEBI" id="CHEBI:15378"/>
        <dbReference type="ChEBI" id="CHEBI:29999"/>
        <dbReference type="ChEBI" id="CHEBI:30616"/>
        <dbReference type="ChEBI" id="CHEBI:83421"/>
        <dbReference type="ChEBI" id="CHEBI:456216"/>
        <dbReference type="EC" id="2.7.11.1"/>
    </reaction>
</comment>
<evidence type="ECO:0000256" key="6">
    <source>
        <dbReference type="ARBA" id="ARBA00022777"/>
    </source>
</evidence>
<accession>A0A7R9DZW9</accession>
<dbReference type="SMART" id="SM00220">
    <property type="entry name" value="S_TKc"/>
    <property type="match status" value="1"/>
</dbReference>
<evidence type="ECO:0000313" key="14">
    <source>
        <dbReference type="EMBL" id="CAD7424868.1"/>
    </source>
</evidence>
<feature type="domain" description="Protein kinase" evidence="12">
    <location>
        <begin position="651"/>
        <end position="955"/>
    </location>
</feature>
<reference evidence="14" key="1">
    <citation type="submission" date="2020-11" db="EMBL/GenBank/DDBJ databases">
        <authorList>
            <person name="Tran Van P."/>
        </authorList>
    </citation>
    <scope>NUCLEOTIDE SEQUENCE</scope>
</reference>
<dbReference type="Pfam" id="PF02149">
    <property type="entry name" value="KA1"/>
    <property type="match status" value="1"/>
</dbReference>
<dbReference type="PANTHER" id="PTHR24346">
    <property type="entry name" value="MAP/MICROTUBULE AFFINITY-REGULATING KINASE"/>
    <property type="match status" value="1"/>
</dbReference>
<feature type="binding site" evidence="10">
    <location>
        <position position="680"/>
    </location>
    <ligand>
        <name>ATP</name>
        <dbReference type="ChEBI" id="CHEBI:30616"/>
    </ligand>
</feature>
<evidence type="ECO:0000256" key="7">
    <source>
        <dbReference type="ARBA" id="ARBA00022840"/>
    </source>
</evidence>
<evidence type="ECO:0000259" key="13">
    <source>
        <dbReference type="PROSITE" id="PS50032"/>
    </source>
</evidence>
<dbReference type="CDD" id="cd12198">
    <property type="entry name" value="MELK_C"/>
    <property type="match status" value="1"/>
</dbReference>
<evidence type="ECO:0000256" key="2">
    <source>
        <dbReference type="ARBA" id="ARBA00012513"/>
    </source>
</evidence>
<dbReference type="InterPro" id="IPR001772">
    <property type="entry name" value="KA1_dom"/>
</dbReference>
<evidence type="ECO:0000256" key="8">
    <source>
        <dbReference type="ARBA" id="ARBA00047899"/>
    </source>
</evidence>
<keyword evidence="7 10" id="KW-0067">ATP-binding</keyword>
<feature type="domain" description="KA1" evidence="13">
    <location>
        <begin position="1287"/>
        <end position="1340"/>
    </location>
</feature>
<dbReference type="PROSITE" id="PS00108">
    <property type="entry name" value="PROTEIN_KINASE_ST"/>
    <property type="match status" value="1"/>
</dbReference>
<organism evidence="14">
    <name type="scientific">Timema monikensis</name>
    <dbReference type="NCBI Taxonomy" id="170555"/>
    <lineage>
        <taxon>Eukaryota</taxon>
        <taxon>Metazoa</taxon>
        <taxon>Ecdysozoa</taxon>
        <taxon>Arthropoda</taxon>
        <taxon>Hexapoda</taxon>
        <taxon>Insecta</taxon>
        <taxon>Pterygota</taxon>
        <taxon>Neoptera</taxon>
        <taxon>Polyneoptera</taxon>
        <taxon>Phasmatodea</taxon>
        <taxon>Timematodea</taxon>
        <taxon>Timematoidea</taxon>
        <taxon>Timematidae</taxon>
        <taxon>Timema</taxon>
    </lineage>
</organism>
<dbReference type="GO" id="GO:0035556">
    <property type="term" value="P:intracellular signal transduction"/>
    <property type="evidence" value="ECO:0007669"/>
    <property type="project" value="TreeGrafter"/>
</dbReference>
<dbReference type="Gene3D" id="3.30.310.80">
    <property type="entry name" value="Kinase associated domain 1, KA1"/>
    <property type="match status" value="1"/>
</dbReference>
<evidence type="ECO:0000256" key="9">
    <source>
        <dbReference type="ARBA" id="ARBA00048679"/>
    </source>
</evidence>
<dbReference type="InterPro" id="IPR011009">
    <property type="entry name" value="Kinase-like_dom_sf"/>
</dbReference>
<dbReference type="InterPro" id="IPR055427">
    <property type="entry name" value="TRAPPC13_N"/>
</dbReference>
<dbReference type="PROSITE" id="PS50032">
    <property type="entry name" value="KA1"/>
    <property type="match status" value="1"/>
</dbReference>
<feature type="compositionally biased region" description="Basic residues" evidence="11">
    <location>
        <begin position="1139"/>
        <end position="1148"/>
    </location>
</feature>
<dbReference type="PROSITE" id="PS00107">
    <property type="entry name" value="PROTEIN_KINASE_ATP"/>
    <property type="match status" value="1"/>
</dbReference>
<dbReference type="GO" id="GO:0004674">
    <property type="term" value="F:protein serine/threonine kinase activity"/>
    <property type="evidence" value="ECO:0007669"/>
    <property type="project" value="UniProtKB-KW"/>
</dbReference>
<dbReference type="EMBL" id="OB792847">
    <property type="protein sequence ID" value="CAD7424868.1"/>
    <property type="molecule type" value="Genomic_DNA"/>
</dbReference>
<dbReference type="Gene3D" id="1.10.510.10">
    <property type="entry name" value="Transferase(Phosphotransferase) domain 1"/>
    <property type="match status" value="1"/>
</dbReference>
<dbReference type="CDD" id="cd14341">
    <property type="entry name" value="UBA_MELK"/>
    <property type="match status" value="1"/>
</dbReference>
<dbReference type="FunFam" id="1.10.510.10:FF:000271">
    <property type="entry name" value="Non-specific serine/threonine protein kinase"/>
    <property type="match status" value="1"/>
</dbReference>
<dbReference type="PROSITE" id="PS50011">
    <property type="entry name" value="PROTEIN_KINASE_DOM"/>
    <property type="match status" value="1"/>
</dbReference>
<keyword evidence="6" id="KW-0418">Kinase</keyword>
<dbReference type="GO" id="GO:0005737">
    <property type="term" value="C:cytoplasm"/>
    <property type="evidence" value="ECO:0007669"/>
    <property type="project" value="TreeGrafter"/>
</dbReference>
<evidence type="ECO:0000256" key="10">
    <source>
        <dbReference type="PROSITE-ProRule" id="PRU10141"/>
    </source>
</evidence>
<dbReference type="Pfam" id="PF06159">
    <property type="entry name" value="TRAPPC13_N"/>
    <property type="match status" value="1"/>
</dbReference>
<keyword evidence="4" id="KW-0808">Transferase</keyword>
<evidence type="ECO:0000256" key="3">
    <source>
        <dbReference type="ARBA" id="ARBA00022527"/>
    </source>
</evidence>
<dbReference type="InterPro" id="IPR017441">
    <property type="entry name" value="Protein_kinase_ATP_BS"/>
</dbReference>
<dbReference type="Gene3D" id="3.30.200.20">
    <property type="entry name" value="Phosphorylase Kinase, domain 1"/>
    <property type="match status" value="1"/>
</dbReference>
<protein>
    <recommendedName>
        <fullName evidence="2">non-specific serine/threonine protein kinase</fullName>
        <ecNumber evidence="2">2.7.11.1</ecNumber>
    </recommendedName>
</protein>
<dbReference type="SUPFAM" id="SSF103243">
    <property type="entry name" value="KA1-like"/>
    <property type="match status" value="1"/>
</dbReference>
<evidence type="ECO:0000256" key="4">
    <source>
        <dbReference type="ARBA" id="ARBA00022679"/>
    </source>
</evidence>
<keyword evidence="3" id="KW-0723">Serine/threonine-protein kinase</keyword>
<dbReference type="Pfam" id="PF00069">
    <property type="entry name" value="Pkinase"/>
    <property type="match status" value="1"/>
</dbReference>
<dbReference type="InterPro" id="IPR028375">
    <property type="entry name" value="KA1/Ssp2_C"/>
</dbReference>